<protein>
    <submittedName>
        <fullName evidence="2">Uncharacterized protein</fullName>
    </submittedName>
</protein>
<keyword evidence="1" id="KW-0812">Transmembrane</keyword>
<feature type="transmembrane region" description="Helical" evidence="1">
    <location>
        <begin position="119"/>
        <end position="137"/>
    </location>
</feature>
<dbReference type="AlphaFoldDB" id="A0A5C7IGE5"/>
<evidence type="ECO:0000256" key="1">
    <source>
        <dbReference type="SAM" id="Phobius"/>
    </source>
</evidence>
<feature type="transmembrane region" description="Helical" evidence="1">
    <location>
        <begin position="81"/>
        <end position="99"/>
    </location>
</feature>
<keyword evidence="1" id="KW-1133">Transmembrane helix</keyword>
<evidence type="ECO:0000313" key="3">
    <source>
        <dbReference type="Proteomes" id="UP000323000"/>
    </source>
</evidence>
<dbReference type="OrthoDB" id="1803505at2759"/>
<comment type="caution">
    <text evidence="2">The sequence shown here is derived from an EMBL/GenBank/DDBJ whole genome shotgun (WGS) entry which is preliminary data.</text>
</comment>
<keyword evidence="1" id="KW-0472">Membrane</keyword>
<feature type="transmembrane region" description="Helical" evidence="1">
    <location>
        <begin position="143"/>
        <end position="176"/>
    </location>
</feature>
<gene>
    <name evidence="2" type="ORF">EZV62_008801</name>
</gene>
<name>A0A5C7IGE5_9ROSI</name>
<organism evidence="2 3">
    <name type="scientific">Acer yangbiense</name>
    <dbReference type="NCBI Taxonomy" id="1000413"/>
    <lineage>
        <taxon>Eukaryota</taxon>
        <taxon>Viridiplantae</taxon>
        <taxon>Streptophyta</taxon>
        <taxon>Embryophyta</taxon>
        <taxon>Tracheophyta</taxon>
        <taxon>Spermatophyta</taxon>
        <taxon>Magnoliopsida</taxon>
        <taxon>eudicotyledons</taxon>
        <taxon>Gunneridae</taxon>
        <taxon>Pentapetalae</taxon>
        <taxon>rosids</taxon>
        <taxon>malvids</taxon>
        <taxon>Sapindales</taxon>
        <taxon>Sapindaceae</taxon>
        <taxon>Hippocastanoideae</taxon>
        <taxon>Acereae</taxon>
        <taxon>Acer</taxon>
    </lineage>
</organism>
<reference evidence="3" key="1">
    <citation type="journal article" date="2019" name="Gigascience">
        <title>De novo genome assembly of the endangered Acer yangbiense, a plant species with extremely small populations endemic to Yunnan Province, China.</title>
        <authorList>
            <person name="Yang J."/>
            <person name="Wariss H.M."/>
            <person name="Tao L."/>
            <person name="Zhang R."/>
            <person name="Yun Q."/>
            <person name="Hollingsworth P."/>
            <person name="Dao Z."/>
            <person name="Luo G."/>
            <person name="Guo H."/>
            <person name="Ma Y."/>
            <person name="Sun W."/>
        </authorList>
    </citation>
    <scope>NUCLEOTIDE SEQUENCE [LARGE SCALE GENOMIC DNA]</scope>
    <source>
        <strain evidence="3">cv. Malutang</strain>
    </source>
</reference>
<dbReference type="EMBL" id="VAHF01000003">
    <property type="protein sequence ID" value="TXG67526.1"/>
    <property type="molecule type" value="Genomic_DNA"/>
</dbReference>
<proteinExistence type="predicted"/>
<keyword evidence="3" id="KW-1185">Reference proteome</keyword>
<sequence length="182" mass="19742">MEDNLAANGVEASLRQLLYASSCDRIMCTNEIFSTILIPLMPEKRLMMSFALRPCLLSSVNGDGDGAAAGISRIDIEYLNIIYDIISFLHFLGSATICFNSRTTNSFADKLAKMGSSSCSFFFLSCAVLGCSFACSWQEEIMFWLGFCVVWVLVVVVFIVGFSLAVALFSGLALLFGASVLG</sequence>
<dbReference type="Proteomes" id="UP000323000">
    <property type="component" value="Chromosome 3"/>
</dbReference>
<accession>A0A5C7IGE5</accession>
<evidence type="ECO:0000313" key="2">
    <source>
        <dbReference type="EMBL" id="TXG67526.1"/>
    </source>
</evidence>